<proteinExistence type="inferred from homology"/>
<dbReference type="Gene3D" id="3.90.70.10">
    <property type="entry name" value="Cysteine proteinases"/>
    <property type="match status" value="2"/>
</dbReference>
<dbReference type="GO" id="GO:0006508">
    <property type="term" value="P:proteolysis"/>
    <property type="evidence" value="ECO:0007669"/>
    <property type="project" value="UniProtKB-KW"/>
</dbReference>
<protein>
    <recommendedName>
        <fullName evidence="3">ubiquitinyl hydrolase 1</fullName>
        <ecNumber evidence="3">3.4.19.12</ecNumber>
    </recommendedName>
</protein>
<dbReference type="EC" id="3.4.19.12" evidence="3"/>
<dbReference type="Pfam" id="PF25242">
    <property type="entry name" value="Ubiquitin_UBP8"/>
    <property type="match status" value="1"/>
</dbReference>
<keyword evidence="7" id="KW-0788">Thiol protease</keyword>
<evidence type="ECO:0000313" key="10">
    <source>
        <dbReference type="Proteomes" id="UP000324705"/>
    </source>
</evidence>
<dbReference type="PANTHER" id="PTHR21646">
    <property type="entry name" value="UBIQUITIN CARBOXYL-TERMINAL HYDROLASE"/>
    <property type="match status" value="1"/>
</dbReference>
<evidence type="ECO:0000256" key="2">
    <source>
        <dbReference type="ARBA" id="ARBA00009085"/>
    </source>
</evidence>
<dbReference type="Pfam" id="PF00443">
    <property type="entry name" value="UCH"/>
    <property type="match status" value="1"/>
</dbReference>
<dbReference type="PANTHER" id="PTHR21646:SF24">
    <property type="entry name" value="UBIQUITIN CARBOXYL-TERMINAL HYDROLASE"/>
    <property type="match status" value="1"/>
</dbReference>
<name>A0A9R0TFH9_TRITD</name>
<dbReference type="InterPro" id="IPR038765">
    <property type="entry name" value="Papain-like_cys_pep_sf"/>
</dbReference>
<dbReference type="AlphaFoldDB" id="A0A9R0TFH9"/>
<dbReference type="PROSITE" id="PS50235">
    <property type="entry name" value="USP_3"/>
    <property type="match status" value="1"/>
</dbReference>
<evidence type="ECO:0000256" key="7">
    <source>
        <dbReference type="ARBA" id="ARBA00022807"/>
    </source>
</evidence>
<comment type="catalytic activity">
    <reaction evidence="1">
        <text>Thiol-dependent hydrolysis of ester, thioester, amide, peptide and isopeptide bonds formed by the C-terminal Gly of ubiquitin (a 76-residue protein attached to proteins as an intracellular targeting signal).</text>
        <dbReference type="EC" id="3.4.19.12"/>
    </reaction>
</comment>
<reference evidence="9 10" key="1">
    <citation type="submission" date="2017-09" db="EMBL/GenBank/DDBJ databases">
        <authorList>
            <consortium name="International Durum Wheat Genome Sequencing Consortium (IDWGSC)"/>
            <person name="Milanesi L."/>
        </authorList>
    </citation>
    <scope>NUCLEOTIDE SEQUENCE [LARGE SCALE GENOMIC DNA]</scope>
    <source>
        <strain evidence="10">cv. Svevo</strain>
    </source>
</reference>
<evidence type="ECO:0000256" key="6">
    <source>
        <dbReference type="ARBA" id="ARBA00022801"/>
    </source>
</evidence>
<keyword evidence="6" id="KW-0378">Hydrolase</keyword>
<dbReference type="Gramene" id="TRITD5Av1G011440.1">
    <property type="protein sequence ID" value="TRITD5Av1G011440.1"/>
    <property type="gene ID" value="TRITD5Av1G011440"/>
</dbReference>
<sequence>MSDNAAFTLRRADDLLQPEASAKAGARSYALVAADLFGKARTWHSDSLKSNGKSSLLTEEASVNIYPIMLRVSVTRGTNALTVKISRKDNSAENFKRANKILASESEPVHIWDFSGRTTFILMNEWNRMPQDPRSSDQEMPLEIQFYDISEPPANGAAGRKDELALTMGSSALSNGGIMDMDLDSSGGIYLVRKLWAIDGTSFSPRQFKAKLARFAPQFSGFNQHDSQELLAFLLDGLHEDLNRVKCKPYAEAKDSDGRPDEEVADEYWGNHLARNDSIIVDTCQGQYKSTLVCPLCKKVSITFDPFMYLSLPLPSTTMRTMTVTVFSTDGSIGPSPYTVSIPKSGDFKTLINALSNACSLRDDERLLVAEVYNSSLIRYLEDPSDDISLIRDGDKLVAYRLPKDSEGAAVVVFKSERMESSISSFGRKSWKNFGTPLVSNLPDTIDGRTIYNLLLKALTPFREPKDDVLDADQITGKSSPVNETSDIDMSSDAAECSSMNTNAGEDDMTTEGGMLFFLNTERFPNQRMKIEMDQTITLSNLQKRLIVSVSWQDNGLKQYNLDSLDSLPEVYKIVLFTRRPQETCSLYACLEAFIKEEPLGPEDMWYCPGCKEHRQASKKLDLWRLPEILIIHLKRFSYSRYTKNKLDTYVDFPIHDLDLSSYIRDRSGQMSNHYQLYAVSNHYGSMGGGHYTAYVYNDGKKKWYDFDDRCVSGLENEDSIKTSAAYVLFYRREPTWKGSRGGDSFQHPDLKAEEKLITADIDRNAGWLLACILVTGAHARTNVGGYVCLNNVHPACSWEASAPRIFRLVTELSSLIAKSIELAAAELNRPELLRKRPHLGSTLMVAMASKVASAVGLTASVANILLSGWPKGGSNGRLTEIVHSHHLREKTLFCSSFSPIPSPRYRIHSIFHVSQLKPYTPDYALVFSKLPRTPDLTATPVEPIAILERLMVKKGNSSVVQVKVQCSSPAADLASWEGNSVLRHRYPTARFWKEDARAQGEANVTPDTVLSADL</sequence>
<comment type="similarity">
    <text evidence="2">Belongs to the peptidase C19 family.</text>
</comment>
<dbReference type="GO" id="GO:0004843">
    <property type="term" value="F:cysteine-type deubiquitinase activity"/>
    <property type="evidence" value="ECO:0007669"/>
    <property type="project" value="UniProtKB-EC"/>
</dbReference>
<keyword evidence="4" id="KW-0645">Protease</keyword>
<accession>A0A9R0TFH9</accession>
<keyword evidence="5" id="KW-0833">Ubl conjugation pathway</keyword>
<evidence type="ECO:0000256" key="5">
    <source>
        <dbReference type="ARBA" id="ARBA00022786"/>
    </source>
</evidence>
<dbReference type="Proteomes" id="UP000324705">
    <property type="component" value="Chromosome 5A"/>
</dbReference>
<evidence type="ECO:0000256" key="3">
    <source>
        <dbReference type="ARBA" id="ARBA00012759"/>
    </source>
</evidence>
<evidence type="ECO:0000256" key="4">
    <source>
        <dbReference type="ARBA" id="ARBA00022670"/>
    </source>
</evidence>
<organism evidence="9 10">
    <name type="scientific">Triticum turgidum subsp. durum</name>
    <name type="common">Durum wheat</name>
    <name type="synonym">Triticum durum</name>
    <dbReference type="NCBI Taxonomy" id="4567"/>
    <lineage>
        <taxon>Eukaryota</taxon>
        <taxon>Viridiplantae</taxon>
        <taxon>Streptophyta</taxon>
        <taxon>Embryophyta</taxon>
        <taxon>Tracheophyta</taxon>
        <taxon>Spermatophyta</taxon>
        <taxon>Magnoliopsida</taxon>
        <taxon>Liliopsida</taxon>
        <taxon>Poales</taxon>
        <taxon>Poaceae</taxon>
        <taxon>BOP clade</taxon>
        <taxon>Pooideae</taxon>
        <taxon>Triticodae</taxon>
        <taxon>Triticeae</taxon>
        <taxon>Triticinae</taxon>
        <taxon>Triticum</taxon>
    </lineage>
</organism>
<evidence type="ECO:0000313" key="9">
    <source>
        <dbReference type="EMBL" id="VAI12592.1"/>
    </source>
</evidence>
<feature type="domain" description="USP" evidence="8">
    <location>
        <begin position="158"/>
        <end position="734"/>
    </location>
</feature>
<gene>
    <name evidence="9" type="ORF">TRITD_5Av1G011440</name>
</gene>
<dbReference type="GO" id="GO:0016579">
    <property type="term" value="P:protein deubiquitination"/>
    <property type="evidence" value="ECO:0007669"/>
    <property type="project" value="InterPro"/>
</dbReference>
<evidence type="ECO:0000259" key="8">
    <source>
        <dbReference type="PROSITE" id="PS50235"/>
    </source>
</evidence>
<dbReference type="CDD" id="cd02674">
    <property type="entry name" value="Peptidase_C19R"/>
    <property type="match status" value="1"/>
</dbReference>
<evidence type="ECO:0000256" key="1">
    <source>
        <dbReference type="ARBA" id="ARBA00000707"/>
    </source>
</evidence>
<dbReference type="EMBL" id="LT934119">
    <property type="protein sequence ID" value="VAI12592.1"/>
    <property type="molecule type" value="Genomic_DNA"/>
</dbReference>
<dbReference type="InterPro" id="IPR001394">
    <property type="entry name" value="Peptidase_C19_UCH"/>
</dbReference>
<keyword evidence="10" id="KW-1185">Reference proteome</keyword>
<dbReference type="SUPFAM" id="SSF54001">
    <property type="entry name" value="Cysteine proteinases"/>
    <property type="match status" value="1"/>
</dbReference>
<dbReference type="PROSITE" id="PS00973">
    <property type="entry name" value="USP_2"/>
    <property type="match status" value="1"/>
</dbReference>
<dbReference type="InterPro" id="IPR018200">
    <property type="entry name" value="USP_CS"/>
</dbReference>
<dbReference type="InterPro" id="IPR057372">
    <property type="entry name" value="Ubiquitin_UBP8/5"/>
</dbReference>
<dbReference type="InterPro" id="IPR050185">
    <property type="entry name" value="Ub_carboxyl-term_hydrolase"/>
</dbReference>
<dbReference type="InterPro" id="IPR028889">
    <property type="entry name" value="USP"/>
</dbReference>